<feature type="signal peptide" evidence="1">
    <location>
        <begin position="1"/>
        <end position="27"/>
    </location>
</feature>
<accession>A0ABR1LS78</accession>
<evidence type="ECO:0008006" key="4">
    <source>
        <dbReference type="Google" id="ProtNLM"/>
    </source>
</evidence>
<reference evidence="2 3" key="1">
    <citation type="submission" date="2024-04" db="EMBL/GenBank/DDBJ databases">
        <title>Phyllosticta paracitricarpa is synonymous to the EU quarantine fungus P. citricarpa based on phylogenomic analyses.</title>
        <authorList>
            <consortium name="Lawrence Berkeley National Laboratory"/>
            <person name="Van ingen-buijs V.A."/>
            <person name="Van westerhoven A.C."/>
            <person name="Haridas S."/>
            <person name="Skiadas P."/>
            <person name="Martin F."/>
            <person name="Groenewald J.Z."/>
            <person name="Crous P.W."/>
            <person name="Seidl M.F."/>
        </authorList>
    </citation>
    <scope>NUCLEOTIDE SEQUENCE [LARGE SCALE GENOMIC DNA]</scope>
    <source>
        <strain evidence="2 3">CPC 17464</strain>
    </source>
</reference>
<evidence type="ECO:0000313" key="3">
    <source>
        <dbReference type="Proteomes" id="UP001360953"/>
    </source>
</evidence>
<name>A0ABR1LS78_9PEZI</name>
<dbReference type="GeneID" id="92028184"/>
<keyword evidence="3" id="KW-1185">Reference proteome</keyword>
<feature type="chain" id="PRO_5047364256" description="Secreted protein" evidence="1">
    <location>
        <begin position="28"/>
        <end position="92"/>
    </location>
</feature>
<evidence type="ECO:0000256" key="1">
    <source>
        <dbReference type="SAM" id="SignalP"/>
    </source>
</evidence>
<keyword evidence="1" id="KW-0732">Signal</keyword>
<gene>
    <name evidence="2" type="ORF">J3D65DRAFT_311636</name>
</gene>
<dbReference type="RefSeq" id="XP_066655735.1">
    <property type="nucleotide sequence ID" value="XM_066795278.1"/>
</dbReference>
<protein>
    <recommendedName>
        <fullName evidence="4">Secreted protein</fullName>
    </recommendedName>
</protein>
<sequence length="92" mass="10580">MDRPKYAHPAKFAVVWFVLVWISLCSRRNTHPPTRYLLAGCYPPCHTTVMATRSGGSFAWPDRQVNRHAAEVRPTYKNERNMTTCSIGWRAS</sequence>
<organism evidence="2 3">
    <name type="scientific">Phyllosticta citribraziliensis</name>
    <dbReference type="NCBI Taxonomy" id="989973"/>
    <lineage>
        <taxon>Eukaryota</taxon>
        <taxon>Fungi</taxon>
        <taxon>Dikarya</taxon>
        <taxon>Ascomycota</taxon>
        <taxon>Pezizomycotina</taxon>
        <taxon>Dothideomycetes</taxon>
        <taxon>Dothideomycetes incertae sedis</taxon>
        <taxon>Botryosphaeriales</taxon>
        <taxon>Phyllostictaceae</taxon>
        <taxon>Phyllosticta</taxon>
    </lineage>
</organism>
<dbReference type="EMBL" id="JBBPEH010000005">
    <property type="protein sequence ID" value="KAK7538048.1"/>
    <property type="molecule type" value="Genomic_DNA"/>
</dbReference>
<comment type="caution">
    <text evidence="2">The sequence shown here is derived from an EMBL/GenBank/DDBJ whole genome shotgun (WGS) entry which is preliminary data.</text>
</comment>
<dbReference type="Proteomes" id="UP001360953">
    <property type="component" value="Unassembled WGS sequence"/>
</dbReference>
<evidence type="ECO:0000313" key="2">
    <source>
        <dbReference type="EMBL" id="KAK7538048.1"/>
    </source>
</evidence>
<proteinExistence type="predicted"/>